<evidence type="ECO:0000313" key="3">
    <source>
        <dbReference type="Proteomes" id="UP001519921"/>
    </source>
</evidence>
<accession>A0ABS7ASM8</accession>
<proteinExistence type="predicted"/>
<name>A0ABS7ASM8_9CLOT</name>
<dbReference type="Proteomes" id="UP001519921">
    <property type="component" value="Unassembled WGS sequence"/>
</dbReference>
<organism evidence="2 3">
    <name type="scientific">Clostridium weizhouense</name>
    <dbReference type="NCBI Taxonomy" id="2859781"/>
    <lineage>
        <taxon>Bacteria</taxon>
        <taxon>Bacillati</taxon>
        <taxon>Bacillota</taxon>
        <taxon>Clostridia</taxon>
        <taxon>Eubacteriales</taxon>
        <taxon>Clostridiaceae</taxon>
        <taxon>Clostridium</taxon>
    </lineage>
</organism>
<feature type="transmembrane region" description="Helical" evidence="1">
    <location>
        <begin position="9"/>
        <end position="30"/>
    </location>
</feature>
<dbReference type="RefSeq" id="WP_219781130.1">
    <property type="nucleotide sequence ID" value="NZ_JAHXPT010000017.1"/>
</dbReference>
<reference evidence="2 3" key="1">
    <citation type="submission" date="2021-07" db="EMBL/GenBank/DDBJ databases">
        <title>Clostridium weizhouense sp. nov., an anaerobic bacterium isolated from activated sludge of Petroleum wastewater.</title>
        <authorList>
            <person name="Li Q."/>
        </authorList>
    </citation>
    <scope>NUCLEOTIDE SEQUENCE [LARGE SCALE GENOMIC DNA]</scope>
    <source>
        <strain evidence="2 3">YB-6</strain>
    </source>
</reference>
<keyword evidence="1" id="KW-1133">Transmembrane helix</keyword>
<comment type="caution">
    <text evidence="2">The sequence shown here is derived from an EMBL/GenBank/DDBJ whole genome shotgun (WGS) entry which is preliminary data.</text>
</comment>
<feature type="transmembrane region" description="Helical" evidence="1">
    <location>
        <begin position="42"/>
        <end position="65"/>
    </location>
</feature>
<gene>
    <name evidence="2" type="ORF">KYD98_16415</name>
</gene>
<protein>
    <submittedName>
        <fullName evidence="2">Uncharacterized protein</fullName>
    </submittedName>
</protein>
<evidence type="ECO:0000256" key="1">
    <source>
        <dbReference type="SAM" id="Phobius"/>
    </source>
</evidence>
<keyword evidence="1" id="KW-0472">Membrane</keyword>
<keyword evidence="3" id="KW-1185">Reference proteome</keyword>
<keyword evidence="1" id="KW-0812">Transmembrane</keyword>
<evidence type="ECO:0000313" key="2">
    <source>
        <dbReference type="EMBL" id="MBW6411666.1"/>
    </source>
</evidence>
<sequence>MLKIKLTNIYVYLIVSIILFFDVTQSEFSIITSQMTIVLKNWINPVSILLNYIYLLFIIIACYFIGKEFILNKDFINKKLEE</sequence>
<dbReference type="EMBL" id="JAHXPT010000017">
    <property type="protein sequence ID" value="MBW6411666.1"/>
    <property type="molecule type" value="Genomic_DNA"/>
</dbReference>